<evidence type="ECO:0000313" key="6">
    <source>
        <dbReference type="Proteomes" id="UP000241193"/>
    </source>
</evidence>
<sequence>MNGPWLPARISRAAPQRRRGPLATCRSGKRRLRWRLALLLAAATHVAPVTAVPPAVVAVDVGHTVDAPGATSARGRSELSFNLELAAHLVDALQARGLHVVLVNGDGRIESLQARPAVAAAAAAGLFISIHHDSVSAHELLPWRWGGNEQFYNDRWAGHSLFVSRHNPATAHSVLCARTMGAALQRAGFTPTHKNGRRRAYADHAHAVHYYDNLAVLRHATMPAVLFEAGVIRHRAEELLLADPAYQARMADALATGIAACMSAGRAADDEATADARGESVLPE</sequence>
<dbReference type="GO" id="GO:0008745">
    <property type="term" value="F:N-acetylmuramoyl-L-alanine amidase activity"/>
    <property type="evidence" value="ECO:0007669"/>
    <property type="project" value="UniProtKB-EC"/>
</dbReference>
<protein>
    <recommendedName>
        <fullName evidence="2">N-acetylmuramoyl-L-alanine amidase</fullName>
        <ecNumber evidence="2">3.5.1.28</ecNumber>
    </recommendedName>
</protein>
<dbReference type="InterPro" id="IPR002508">
    <property type="entry name" value="MurNAc-LAA_cat"/>
</dbReference>
<dbReference type="PANTHER" id="PTHR30404">
    <property type="entry name" value="N-ACETYLMURAMOYL-L-ALANINE AMIDASE"/>
    <property type="match status" value="1"/>
</dbReference>
<comment type="catalytic activity">
    <reaction evidence="1">
        <text>Hydrolyzes the link between N-acetylmuramoyl residues and L-amino acid residues in certain cell-wall glycopeptides.</text>
        <dbReference type="EC" id="3.5.1.28"/>
    </reaction>
</comment>
<feature type="domain" description="MurNAc-LAA" evidence="4">
    <location>
        <begin position="116"/>
        <end position="259"/>
    </location>
</feature>
<dbReference type="GO" id="GO:0030288">
    <property type="term" value="C:outer membrane-bounded periplasmic space"/>
    <property type="evidence" value="ECO:0007669"/>
    <property type="project" value="TreeGrafter"/>
</dbReference>
<gene>
    <name evidence="5" type="ORF">C8261_14950</name>
</gene>
<reference evidence="5 6" key="1">
    <citation type="submission" date="2018-03" db="EMBL/GenBank/DDBJ databases">
        <authorList>
            <person name="Keele B.F."/>
        </authorList>
    </citation>
    <scope>NUCLEOTIDE SEQUENCE [LARGE SCALE GENOMIC DNA]</scope>
    <source>
        <strain evidence="5 6">D20</strain>
    </source>
</reference>
<comment type="caution">
    <text evidence="5">The sequence shown here is derived from an EMBL/GenBank/DDBJ whole genome shotgun (WGS) entry which is preliminary data.</text>
</comment>
<dbReference type="Pfam" id="PF01520">
    <property type="entry name" value="Amidase_3"/>
    <property type="match status" value="1"/>
</dbReference>
<dbReference type="InterPro" id="IPR050695">
    <property type="entry name" value="N-acetylmuramoyl_amidase_3"/>
</dbReference>
<evidence type="ECO:0000256" key="3">
    <source>
        <dbReference type="ARBA" id="ARBA00022801"/>
    </source>
</evidence>
<dbReference type="EC" id="3.5.1.28" evidence="2"/>
<dbReference type="Proteomes" id="UP000241193">
    <property type="component" value="Unassembled WGS sequence"/>
</dbReference>
<keyword evidence="3" id="KW-0378">Hydrolase</keyword>
<reference evidence="5 6" key="2">
    <citation type="submission" date="2018-04" db="EMBL/GenBank/DDBJ databases">
        <title>Thauera lacus sp. nov., isolated from an saline lake in Inner Mongolia, China.</title>
        <authorList>
            <person name="Liang Q.-Y."/>
        </authorList>
    </citation>
    <scope>NUCLEOTIDE SEQUENCE [LARGE SCALE GENOMIC DNA]</scope>
    <source>
        <strain evidence="5 6">D20</strain>
    </source>
</reference>
<evidence type="ECO:0000256" key="2">
    <source>
        <dbReference type="ARBA" id="ARBA00011901"/>
    </source>
</evidence>
<organism evidence="5 6">
    <name type="scientific">Pseudothauera lacus</name>
    <dbReference type="NCBI Taxonomy" id="2136175"/>
    <lineage>
        <taxon>Bacteria</taxon>
        <taxon>Pseudomonadati</taxon>
        <taxon>Pseudomonadota</taxon>
        <taxon>Betaproteobacteria</taxon>
        <taxon>Rhodocyclales</taxon>
        <taxon>Zoogloeaceae</taxon>
        <taxon>Pseudothauera</taxon>
    </lineage>
</organism>
<dbReference type="SUPFAM" id="SSF53187">
    <property type="entry name" value="Zn-dependent exopeptidases"/>
    <property type="match status" value="1"/>
</dbReference>
<dbReference type="PANTHER" id="PTHR30404:SF0">
    <property type="entry name" value="N-ACETYLMURAMOYL-L-ALANINE AMIDASE AMIC"/>
    <property type="match status" value="1"/>
</dbReference>
<keyword evidence="6" id="KW-1185">Reference proteome</keyword>
<accession>A0A2T4IC18</accession>
<evidence type="ECO:0000259" key="4">
    <source>
        <dbReference type="SMART" id="SM00646"/>
    </source>
</evidence>
<dbReference type="SMART" id="SM00646">
    <property type="entry name" value="Ami_3"/>
    <property type="match status" value="1"/>
</dbReference>
<dbReference type="OrthoDB" id="8525541at2"/>
<dbReference type="Gene3D" id="3.40.630.40">
    <property type="entry name" value="Zn-dependent exopeptidases"/>
    <property type="match status" value="1"/>
</dbReference>
<dbReference type="AlphaFoldDB" id="A0A2T4IC18"/>
<proteinExistence type="predicted"/>
<evidence type="ECO:0000313" key="5">
    <source>
        <dbReference type="EMBL" id="PTD95313.1"/>
    </source>
</evidence>
<evidence type="ECO:0000256" key="1">
    <source>
        <dbReference type="ARBA" id="ARBA00001561"/>
    </source>
</evidence>
<dbReference type="CDD" id="cd02696">
    <property type="entry name" value="MurNAc-LAA"/>
    <property type="match status" value="1"/>
</dbReference>
<name>A0A2T4IC18_9RHOO</name>
<dbReference type="EMBL" id="PZKC01000014">
    <property type="protein sequence ID" value="PTD95313.1"/>
    <property type="molecule type" value="Genomic_DNA"/>
</dbReference>
<dbReference type="GO" id="GO:0009253">
    <property type="term" value="P:peptidoglycan catabolic process"/>
    <property type="evidence" value="ECO:0007669"/>
    <property type="project" value="InterPro"/>
</dbReference>